<reference evidence="1 2" key="1">
    <citation type="journal article" date="2018" name="Sci. Rep.">
        <title>Genomic signatures of local adaptation to the degree of environmental predictability in rotifers.</title>
        <authorList>
            <person name="Franch-Gras L."/>
            <person name="Hahn C."/>
            <person name="Garcia-Roger E.M."/>
            <person name="Carmona M.J."/>
            <person name="Serra M."/>
            <person name="Gomez A."/>
        </authorList>
    </citation>
    <scope>NUCLEOTIDE SEQUENCE [LARGE SCALE GENOMIC DNA]</scope>
    <source>
        <strain evidence="1">HYR1</strain>
    </source>
</reference>
<proteinExistence type="predicted"/>
<keyword evidence="2" id="KW-1185">Reference proteome</keyword>
<gene>
    <name evidence="1" type="ORF">BpHYR1_038263</name>
</gene>
<evidence type="ECO:0000313" key="2">
    <source>
        <dbReference type="Proteomes" id="UP000276133"/>
    </source>
</evidence>
<name>A0A3M7RGJ2_BRAPC</name>
<protein>
    <submittedName>
        <fullName evidence="1">Uncharacterized protein</fullName>
    </submittedName>
</protein>
<accession>A0A3M7RGJ2</accession>
<dbReference type="AlphaFoldDB" id="A0A3M7RGJ2"/>
<organism evidence="1 2">
    <name type="scientific">Brachionus plicatilis</name>
    <name type="common">Marine rotifer</name>
    <name type="synonym">Brachionus muelleri</name>
    <dbReference type="NCBI Taxonomy" id="10195"/>
    <lineage>
        <taxon>Eukaryota</taxon>
        <taxon>Metazoa</taxon>
        <taxon>Spiralia</taxon>
        <taxon>Gnathifera</taxon>
        <taxon>Rotifera</taxon>
        <taxon>Eurotatoria</taxon>
        <taxon>Monogononta</taxon>
        <taxon>Pseudotrocha</taxon>
        <taxon>Ploima</taxon>
        <taxon>Brachionidae</taxon>
        <taxon>Brachionus</taxon>
    </lineage>
</organism>
<dbReference type="EMBL" id="REGN01003481">
    <property type="protein sequence ID" value="RNA22365.1"/>
    <property type="molecule type" value="Genomic_DNA"/>
</dbReference>
<dbReference type="Proteomes" id="UP000276133">
    <property type="component" value="Unassembled WGS sequence"/>
</dbReference>
<comment type="caution">
    <text evidence="1">The sequence shown here is derived from an EMBL/GenBank/DDBJ whole genome shotgun (WGS) entry which is preliminary data.</text>
</comment>
<evidence type="ECO:0000313" key="1">
    <source>
        <dbReference type="EMBL" id="RNA22365.1"/>
    </source>
</evidence>
<sequence>MANQPDLFYENKLIKNFTFCYSLISTKAYTEVNHCPDYQTKNLMFQFGLIKLNQILYKEFFSYFHATKSLKYRS</sequence>